<dbReference type="Pfam" id="PF13440">
    <property type="entry name" value="Polysacc_synt_3"/>
    <property type="match status" value="1"/>
</dbReference>
<accession>A0A502GRD0</accession>
<dbReference type="AlphaFoldDB" id="A0A502GRD0"/>
<feature type="transmembrane region" description="Helical" evidence="7">
    <location>
        <begin position="35"/>
        <end position="54"/>
    </location>
</feature>
<keyword evidence="4 7" id="KW-0812">Transmembrane</keyword>
<evidence type="ECO:0000313" key="9">
    <source>
        <dbReference type="Proteomes" id="UP000317663"/>
    </source>
</evidence>
<evidence type="ECO:0000256" key="5">
    <source>
        <dbReference type="ARBA" id="ARBA00022989"/>
    </source>
</evidence>
<evidence type="ECO:0000256" key="3">
    <source>
        <dbReference type="ARBA" id="ARBA00022475"/>
    </source>
</evidence>
<evidence type="ECO:0000256" key="6">
    <source>
        <dbReference type="ARBA" id="ARBA00023136"/>
    </source>
</evidence>
<evidence type="ECO:0000313" key="8">
    <source>
        <dbReference type="EMBL" id="TPG64082.1"/>
    </source>
</evidence>
<dbReference type="PANTHER" id="PTHR30250">
    <property type="entry name" value="PST FAMILY PREDICTED COLANIC ACID TRANSPORTER"/>
    <property type="match status" value="1"/>
</dbReference>
<reference evidence="8 9" key="1">
    <citation type="journal article" date="2019" name="Environ. Microbiol.">
        <title>Species interactions and distinct microbial communities in high Arctic permafrost affected cryosols are associated with the CH4 and CO2 gas fluxes.</title>
        <authorList>
            <person name="Altshuler I."/>
            <person name="Hamel J."/>
            <person name="Turney S."/>
            <person name="Magnuson E."/>
            <person name="Levesque R."/>
            <person name="Greer C."/>
            <person name="Whyte L.G."/>
        </authorList>
    </citation>
    <scope>NUCLEOTIDE SEQUENCE [LARGE SCALE GENOMIC DNA]</scope>
    <source>
        <strain evidence="8 9">E4</strain>
    </source>
</reference>
<feature type="transmembrane region" description="Helical" evidence="7">
    <location>
        <begin position="205"/>
        <end position="222"/>
    </location>
</feature>
<feature type="transmembrane region" description="Helical" evidence="7">
    <location>
        <begin position="107"/>
        <end position="131"/>
    </location>
</feature>
<protein>
    <submittedName>
        <fullName evidence="8">Lipopolysaccharide biosynthesis protein</fullName>
    </submittedName>
</protein>
<dbReference type="InterPro" id="IPR050833">
    <property type="entry name" value="Poly_Biosynth_Transport"/>
</dbReference>
<feature type="transmembrane region" description="Helical" evidence="7">
    <location>
        <begin position="75"/>
        <end position="95"/>
    </location>
</feature>
<evidence type="ECO:0000256" key="4">
    <source>
        <dbReference type="ARBA" id="ARBA00022692"/>
    </source>
</evidence>
<feature type="transmembrane region" description="Helical" evidence="7">
    <location>
        <begin position="325"/>
        <end position="344"/>
    </location>
</feature>
<dbReference type="Proteomes" id="UP000317663">
    <property type="component" value="Unassembled WGS sequence"/>
</dbReference>
<comment type="similarity">
    <text evidence="2">Belongs to the polysaccharide synthase family.</text>
</comment>
<dbReference type="PANTHER" id="PTHR30250:SF10">
    <property type="entry name" value="LIPOPOLYSACCHARIDE BIOSYNTHESIS PROTEIN WZXC"/>
    <property type="match status" value="1"/>
</dbReference>
<dbReference type="GO" id="GO:0005886">
    <property type="term" value="C:plasma membrane"/>
    <property type="evidence" value="ECO:0007669"/>
    <property type="project" value="UniProtKB-SubCell"/>
</dbReference>
<dbReference type="EMBL" id="RCZD01000002">
    <property type="protein sequence ID" value="TPG64082.1"/>
    <property type="molecule type" value="Genomic_DNA"/>
</dbReference>
<keyword evidence="9" id="KW-1185">Reference proteome</keyword>
<feature type="transmembrane region" description="Helical" evidence="7">
    <location>
        <begin position="351"/>
        <end position="373"/>
    </location>
</feature>
<gene>
    <name evidence="8" type="ORF">EAH77_04460</name>
</gene>
<dbReference type="OrthoDB" id="8538786at2"/>
<dbReference type="CDD" id="cd13127">
    <property type="entry name" value="MATE_tuaB_like"/>
    <property type="match status" value="1"/>
</dbReference>
<keyword evidence="5 7" id="KW-1133">Transmembrane helix</keyword>
<feature type="transmembrane region" description="Helical" evidence="7">
    <location>
        <begin position="408"/>
        <end position="429"/>
    </location>
</feature>
<comment type="caution">
    <text evidence="8">The sequence shown here is derived from an EMBL/GenBank/DDBJ whole genome shotgun (WGS) entry which is preliminary data.</text>
</comment>
<proteinExistence type="inferred from homology"/>
<feature type="transmembrane region" description="Helical" evidence="7">
    <location>
        <begin position="242"/>
        <end position="261"/>
    </location>
</feature>
<keyword evidence="3" id="KW-1003">Cell membrane</keyword>
<evidence type="ECO:0000256" key="2">
    <source>
        <dbReference type="ARBA" id="ARBA00007430"/>
    </source>
</evidence>
<feature type="transmembrane region" description="Helical" evidence="7">
    <location>
        <begin position="379"/>
        <end position="396"/>
    </location>
</feature>
<feature type="transmembrane region" description="Helical" evidence="7">
    <location>
        <begin position="441"/>
        <end position="462"/>
    </location>
</feature>
<feature type="transmembrane region" description="Helical" evidence="7">
    <location>
        <begin position="282"/>
        <end position="305"/>
    </location>
</feature>
<sequence length="478" mass="53523">MSLLSNAKWNSLSQFFKIFVQAVNLIYLAKIIPPAQYGLLAMAVVVINLGILLRDLGTSAAIIQKKTLSHDLINSIFWLNVGLGVFLCVLIMLLAKPLATLYGYPELITILMLLGVTFPLSSCAATHLALLERNSQFKTISRIEITSTLVSVIVAVIMAHLGFGVFSLVAQAITLNLMSAVQFWMVSTWRPSVKKLIKLNDIKEIFSFSTYLSLFNLINYFSRNADSFIVGKFMSAAILGQYNLAYRIMLFPLQSLTFVATRSLYPILSKYQDENGKILTTYLNTIFVILALTAPLMSIIGFYSYPLVTIVFGDQWIKTAEILKWLAPTAIIQSVLSTTGAVFMAKGRTDLLMKLGIFGAFLQLSAFILGVNFDINTFAQFYLIANMINFVPVMYCMMKLIGSDISSLLLKISPVIIAVIGMILFILFINHFYPGDRIKGFLPLVWVLFYNISFYFSCLLVMSKSTRLFIYSKLRINS</sequence>
<name>A0A502GRD0_9GAMM</name>
<evidence type="ECO:0000256" key="1">
    <source>
        <dbReference type="ARBA" id="ARBA00004651"/>
    </source>
</evidence>
<dbReference type="RefSeq" id="WP_140470600.1">
    <property type="nucleotide sequence ID" value="NZ_RCZD01000002.1"/>
</dbReference>
<evidence type="ECO:0000256" key="7">
    <source>
        <dbReference type="SAM" id="Phobius"/>
    </source>
</evidence>
<comment type="subcellular location">
    <subcellularLocation>
        <location evidence="1">Cell membrane</location>
        <topology evidence="1">Multi-pass membrane protein</topology>
    </subcellularLocation>
</comment>
<keyword evidence="6 7" id="KW-0472">Membrane</keyword>
<organism evidence="8 9">
    <name type="scientific">Ewingella americana</name>
    <dbReference type="NCBI Taxonomy" id="41202"/>
    <lineage>
        <taxon>Bacteria</taxon>
        <taxon>Pseudomonadati</taxon>
        <taxon>Pseudomonadota</taxon>
        <taxon>Gammaproteobacteria</taxon>
        <taxon>Enterobacterales</taxon>
        <taxon>Yersiniaceae</taxon>
        <taxon>Ewingella</taxon>
    </lineage>
</organism>